<accession>A0AAN6E5T7</accession>
<evidence type="ECO:0000256" key="4">
    <source>
        <dbReference type="ARBA" id="ARBA00022729"/>
    </source>
</evidence>
<evidence type="ECO:0000259" key="11">
    <source>
        <dbReference type="Pfam" id="PF10290"/>
    </source>
</evidence>
<evidence type="ECO:0000256" key="2">
    <source>
        <dbReference type="ARBA" id="ARBA00006055"/>
    </source>
</evidence>
<dbReference type="Pfam" id="PF10290">
    <property type="entry name" value="YJL171C_Tos1_N"/>
    <property type="match status" value="1"/>
</dbReference>
<dbReference type="InterPro" id="IPR018805">
    <property type="entry name" value="YJL171C/Tos1_C"/>
</dbReference>
<dbReference type="EMBL" id="MU404350">
    <property type="protein sequence ID" value="KAI1618526.1"/>
    <property type="molecule type" value="Genomic_DNA"/>
</dbReference>
<evidence type="ECO:0000256" key="5">
    <source>
        <dbReference type="ARBA" id="ARBA00022801"/>
    </source>
</evidence>
<dbReference type="GO" id="GO:0042973">
    <property type="term" value="F:glucan endo-1,3-beta-D-glucosidase activity"/>
    <property type="evidence" value="ECO:0007669"/>
    <property type="project" value="UniProtKB-EC"/>
</dbReference>
<comment type="catalytic activity">
    <reaction evidence="1">
        <text>Hydrolysis of (1-&gt;3)-beta-D-glucosidic linkages in (1-&gt;3)-beta-D-glucans.</text>
        <dbReference type="EC" id="3.2.1.39"/>
    </reaction>
</comment>
<feature type="region of interest" description="Disordered" evidence="8">
    <location>
        <begin position="310"/>
        <end position="381"/>
    </location>
</feature>
<evidence type="ECO:0000313" key="13">
    <source>
        <dbReference type="Proteomes" id="UP001203852"/>
    </source>
</evidence>
<comment type="caution">
    <text evidence="12">The sequence shown here is derived from an EMBL/GenBank/DDBJ whole genome shotgun (WGS) entry which is preliminary data.</text>
</comment>
<dbReference type="PANTHER" id="PTHR31737">
    <property type="entry name" value="PROTEIN TOS1"/>
    <property type="match status" value="1"/>
</dbReference>
<gene>
    <name evidence="12" type="ORF">EDD36DRAFT_34164</name>
</gene>
<feature type="chain" id="PRO_5042829062" description="glucan endo-1,3-beta-D-glucosidase" evidence="9">
    <location>
        <begin position="20"/>
        <end position="617"/>
    </location>
</feature>
<dbReference type="Pfam" id="PF10287">
    <property type="entry name" value="YJL171C_Tos1_C"/>
    <property type="match status" value="1"/>
</dbReference>
<keyword evidence="6" id="KW-0326">Glycosidase</keyword>
<protein>
    <recommendedName>
        <fullName evidence="3">glucan endo-1,3-beta-D-glucosidase</fullName>
        <ecNumber evidence="3">3.2.1.39</ecNumber>
    </recommendedName>
</protein>
<evidence type="ECO:0000256" key="1">
    <source>
        <dbReference type="ARBA" id="ARBA00000382"/>
    </source>
</evidence>
<sequence>MKYTLIASALLAAAGTVAADCTEDDGNYYCSQVDAISYTNFGTAGQYQEVTYMGDSGQCDFSTVDYSGGMAPFDSEVSWHFRGPIRLKQFAFYTLDSSSSKSKRSQHPPPHVGRYAHQSLHRQQKKAQSAQAEPATIVEKRAQSAQAEPATIVEKRGVDWTDATIDGKAVSWTTQWNGQDETMTETTTTVVWVTATVDGKVVSYTSSYDGTTATSFQTVVSSSQAASAVAATATSSSSEAQAATSAVAATSASSSVETETVAASSTTSTTFATVTLTSSSLVDSTTTETSSVAASTEASSSAAAATATVSSSSAASSEATSSGSSAGSSSSASSTEAATAATTAETSSSASPIEASSTATTASSSSTASSAATTSSAGSGSWSRQAYYDAEAGTATGLVFLNHDGGEGSGVFDDTWGNSLSYASSDNSEGVSSPTTLADVLVGDDSEFVIMTDASCDDGTCGYYRNGTVAYHGFDGASKLFLLEFEMPLSGKTGFNADMPAVWMLNALIPRTEQYGNCSCWESGCGEFDIFEVLDSGDEKAKSTWHGVDSLGDSDYFARPTSGTMKAAVWLDGSTGTAHIIVLDDSTTFDSSITESTVEGYLSSVSSSESITTALPG</sequence>
<comment type="similarity">
    <text evidence="2">Belongs to the PGA52 family.</text>
</comment>
<keyword evidence="13" id="KW-1185">Reference proteome</keyword>
<proteinExistence type="inferred from homology"/>
<dbReference type="GO" id="GO:0009277">
    <property type="term" value="C:fungal-type cell wall"/>
    <property type="evidence" value="ECO:0007669"/>
    <property type="project" value="TreeGrafter"/>
</dbReference>
<evidence type="ECO:0000256" key="7">
    <source>
        <dbReference type="ARBA" id="ARBA00023316"/>
    </source>
</evidence>
<evidence type="ECO:0000259" key="10">
    <source>
        <dbReference type="Pfam" id="PF10287"/>
    </source>
</evidence>
<feature type="domain" description="Cell wall protein YJL171C/Tos1 N-terminal" evidence="11">
    <location>
        <begin position="34"/>
        <end position="94"/>
    </location>
</feature>
<dbReference type="Proteomes" id="UP001203852">
    <property type="component" value="Unassembled WGS sequence"/>
</dbReference>
<dbReference type="PANTHER" id="PTHR31737:SF2">
    <property type="entry name" value="PROTEIN TOS1"/>
    <property type="match status" value="1"/>
</dbReference>
<feature type="region of interest" description="Disordered" evidence="8">
    <location>
        <begin position="99"/>
        <end position="150"/>
    </location>
</feature>
<evidence type="ECO:0000313" key="12">
    <source>
        <dbReference type="EMBL" id="KAI1618526.1"/>
    </source>
</evidence>
<dbReference type="EC" id="3.2.1.39" evidence="3"/>
<evidence type="ECO:0000256" key="9">
    <source>
        <dbReference type="SAM" id="SignalP"/>
    </source>
</evidence>
<dbReference type="InterPro" id="IPR018807">
    <property type="entry name" value="YJL171C/Tos1_N"/>
</dbReference>
<name>A0AAN6E5T7_9EURO</name>
<reference evidence="12" key="1">
    <citation type="journal article" date="2022" name="bioRxiv">
        <title>Deciphering the potential niche of two novel black yeast fungi from a biological soil crust based on their genomes, phenotypes, and melanin regulation.</title>
        <authorList>
            <consortium name="DOE Joint Genome Institute"/>
            <person name="Carr E.C."/>
            <person name="Barton Q."/>
            <person name="Grambo S."/>
            <person name="Sullivan M."/>
            <person name="Renfro C.M."/>
            <person name="Kuo A."/>
            <person name="Pangilinan J."/>
            <person name="Lipzen A."/>
            <person name="Keymanesh K."/>
            <person name="Savage E."/>
            <person name="Barry K."/>
            <person name="Grigoriev I.V."/>
            <person name="Riekhof W.R."/>
            <person name="Harris S.S."/>
        </authorList>
    </citation>
    <scope>NUCLEOTIDE SEQUENCE</scope>
    <source>
        <strain evidence="12">JF 03-4F</strain>
    </source>
</reference>
<keyword evidence="5 12" id="KW-0378">Hydrolase</keyword>
<keyword evidence="4 9" id="KW-0732">Signal</keyword>
<evidence type="ECO:0000256" key="6">
    <source>
        <dbReference type="ARBA" id="ARBA00023295"/>
    </source>
</evidence>
<feature type="domain" description="Cell wall protein YJL171C/Tos1 C-terminal" evidence="10">
    <location>
        <begin position="380"/>
        <end position="599"/>
    </location>
</feature>
<evidence type="ECO:0000256" key="3">
    <source>
        <dbReference type="ARBA" id="ARBA00012780"/>
    </source>
</evidence>
<dbReference type="GO" id="GO:0071555">
    <property type="term" value="P:cell wall organization"/>
    <property type="evidence" value="ECO:0007669"/>
    <property type="project" value="UniProtKB-KW"/>
</dbReference>
<organism evidence="12 13">
    <name type="scientific">Exophiala viscosa</name>
    <dbReference type="NCBI Taxonomy" id="2486360"/>
    <lineage>
        <taxon>Eukaryota</taxon>
        <taxon>Fungi</taxon>
        <taxon>Dikarya</taxon>
        <taxon>Ascomycota</taxon>
        <taxon>Pezizomycotina</taxon>
        <taxon>Eurotiomycetes</taxon>
        <taxon>Chaetothyriomycetidae</taxon>
        <taxon>Chaetothyriales</taxon>
        <taxon>Herpotrichiellaceae</taxon>
        <taxon>Exophiala</taxon>
    </lineage>
</organism>
<feature type="signal peptide" evidence="9">
    <location>
        <begin position="1"/>
        <end position="19"/>
    </location>
</feature>
<evidence type="ECO:0000256" key="8">
    <source>
        <dbReference type="SAM" id="MobiDB-lite"/>
    </source>
</evidence>
<dbReference type="AlphaFoldDB" id="A0AAN6E5T7"/>
<keyword evidence="7" id="KW-0961">Cell wall biogenesis/degradation</keyword>